<dbReference type="EMBL" id="JBHSFQ010000004">
    <property type="protein sequence ID" value="MFC4561580.1"/>
    <property type="molecule type" value="Genomic_DNA"/>
</dbReference>
<organism evidence="1 2">
    <name type="scientific">Nocardiopsis mangrovi</name>
    <dbReference type="NCBI Taxonomy" id="1179818"/>
    <lineage>
        <taxon>Bacteria</taxon>
        <taxon>Bacillati</taxon>
        <taxon>Actinomycetota</taxon>
        <taxon>Actinomycetes</taxon>
        <taxon>Streptosporangiales</taxon>
        <taxon>Nocardiopsidaceae</taxon>
        <taxon>Nocardiopsis</taxon>
    </lineage>
</organism>
<dbReference type="Proteomes" id="UP001595923">
    <property type="component" value="Unassembled WGS sequence"/>
</dbReference>
<sequence length="171" mass="18611">MSDPLTRSLPLDVDYAQAYLHDGHAGAETWPDDPDHSAGIIRTPPDPGYAFLVTGTRTGEVGFTVAVGAEDPGPDLDGYEDAVEISVHMPEGTPVIEEWGGDVHELPPLTDGPGWYRLRYHARGFDAGRDDDHCDGGPPDSYLLQIWPAPPAPPQTLRVVSEGVRYWVNEI</sequence>
<protein>
    <submittedName>
        <fullName evidence="1">Uncharacterized protein</fullName>
    </submittedName>
</protein>
<proteinExistence type="predicted"/>
<gene>
    <name evidence="1" type="ORF">ACFO4E_06905</name>
</gene>
<evidence type="ECO:0000313" key="1">
    <source>
        <dbReference type="EMBL" id="MFC4561580.1"/>
    </source>
</evidence>
<evidence type="ECO:0000313" key="2">
    <source>
        <dbReference type="Proteomes" id="UP001595923"/>
    </source>
</evidence>
<dbReference type="RefSeq" id="WP_378572189.1">
    <property type="nucleotide sequence ID" value="NZ_JBHSFQ010000004.1"/>
</dbReference>
<accession>A0ABV9DRQ1</accession>
<comment type="caution">
    <text evidence="1">The sequence shown here is derived from an EMBL/GenBank/DDBJ whole genome shotgun (WGS) entry which is preliminary data.</text>
</comment>
<keyword evidence="2" id="KW-1185">Reference proteome</keyword>
<reference evidence="2" key="1">
    <citation type="journal article" date="2019" name="Int. J. Syst. Evol. Microbiol.">
        <title>The Global Catalogue of Microorganisms (GCM) 10K type strain sequencing project: providing services to taxonomists for standard genome sequencing and annotation.</title>
        <authorList>
            <consortium name="The Broad Institute Genomics Platform"/>
            <consortium name="The Broad Institute Genome Sequencing Center for Infectious Disease"/>
            <person name="Wu L."/>
            <person name="Ma J."/>
        </authorList>
    </citation>
    <scope>NUCLEOTIDE SEQUENCE [LARGE SCALE GENOMIC DNA]</scope>
    <source>
        <strain evidence="2">XZYJ18</strain>
    </source>
</reference>
<name>A0ABV9DRQ1_9ACTN</name>